<reference evidence="2 3" key="1">
    <citation type="submission" date="2018-11" db="EMBL/GenBank/DDBJ databases">
        <title>Genomes From Bacteria Associated with the Canine Oral Cavity: a Test Case for Automated Genome-Based Taxonomic Assignment.</title>
        <authorList>
            <person name="Coil D.A."/>
            <person name="Jospin G."/>
            <person name="Darling A.E."/>
            <person name="Wallis C."/>
            <person name="Davis I.J."/>
            <person name="Harris S."/>
            <person name="Eisen J.A."/>
            <person name="Holcombe L.J."/>
            <person name="O'Flynn C."/>
        </authorList>
    </citation>
    <scope>NUCLEOTIDE SEQUENCE [LARGE SCALE GENOMIC DNA]</scope>
    <source>
        <strain evidence="2 3">OH887_COT-365</strain>
    </source>
</reference>
<sequence length="185" mass="20111">MERSVMRIGVIEGATRPGSNTSVVTRWVLDHAPEGVEVVHLPLTEHVLPLFDWEKHPMAAGRQYPSEAIQAWADAVNDCDGFVFVVPEYNHGVPGGLKNAIDWLGSELWGKASAFVGVGADGGTRAVEQLRLVLANFNQFTIRSQVSLSIFRDIADGKVQASDQKNKDLAGLYQELTATVAQLKG</sequence>
<dbReference type="InterPro" id="IPR005025">
    <property type="entry name" value="FMN_Rdtase-like_dom"/>
</dbReference>
<protein>
    <submittedName>
        <fullName evidence="2">NADPH-dependent oxidoreductase</fullName>
    </submittedName>
</protein>
<dbReference type="PANTHER" id="PTHR30543">
    <property type="entry name" value="CHROMATE REDUCTASE"/>
    <property type="match status" value="1"/>
</dbReference>
<gene>
    <name evidence="2" type="ORF">EII34_05525</name>
</gene>
<name>A0A3P1TB29_9ACTN</name>
<dbReference type="PANTHER" id="PTHR30543:SF21">
    <property type="entry name" value="NAD(P)H-DEPENDENT FMN REDUCTASE LOT6"/>
    <property type="match status" value="1"/>
</dbReference>
<dbReference type="Gene3D" id="3.40.50.360">
    <property type="match status" value="1"/>
</dbReference>
<accession>A0A3P1TB29</accession>
<dbReference type="OrthoDB" id="9812295at2"/>
<dbReference type="GO" id="GO:0010181">
    <property type="term" value="F:FMN binding"/>
    <property type="evidence" value="ECO:0007669"/>
    <property type="project" value="TreeGrafter"/>
</dbReference>
<dbReference type="AlphaFoldDB" id="A0A3P1TB29"/>
<dbReference type="GO" id="GO:0005829">
    <property type="term" value="C:cytosol"/>
    <property type="evidence" value="ECO:0007669"/>
    <property type="project" value="TreeGrafter"/>
</dbReference>
<proteinExistence type="predicted"/>
<dbReference type="InterPro" id="IPR029039">
    <property type="entry name" value="Flavoprotein-like_sf"/>
</dbReference>
<dbReference type="EMBL" id="RQZG01000005">
    <property type="protein sequence ID" value="RRD05673.1"/>
    <property type="molecule type" value="Genomic_DNA"/>
</dbReference>
<evidence type="ECO:0000313" key="2">
    <source>
        <dbReference type="EMBL" id="RRD05673.1"/>
    </source>
</evidence>
<evidence type="ECO:0000313" key="3">
    <source>
        <dbReference type="Proteomes" id="UP000280819"/>
    </source>
</evidence>
<dbReference type="Proteomes" id="UP000280819">
    <property type="component" value="Unassembled WGS sequence"/>
</dbReference>
<feature type="domain" description="NADPH-dependent FMN reductase-like" evidence="1">
    <location>
        <begin position="6"/>
        <end position="150"/>
    </location>
</feature>
<comment type="caution">
    <text evidence="2">The sequence shown here is derived from an EMBL/GenBank/DDBJ whole genome shotgun (WGS) entry which is preliminary data.</text>
</comment>
<organism evidence="2 3">
    <name type="scientific">Arachnia propionica</name>
    <dbReference type="NCBI Taxonomy" id="1750"/>
    <lineage>
        <taxon>Bacteria</taxon>
        <taxon>Bacillati</taxon>
        <taxon>Actinomycetota</taxon>
        <taxon>Actinomycetes</taxon>
        <taxon>Propionibacteriales</taxon>
        <taxon>Propionibacteriaceae</taxon>
        <taxon>Arachnia</taxon>
    </lineage>
</organism>
<dbReference type="SUPFAM" id="SSF52218">
    <property type="entry name" value="Flavoproteins"/>
    <property type="match status" value="1"/>
</dbReference>
<dbReference type="GO" id="GO:0016491">
    <property type="term" value="F:oxidoreductase activity"/>
    <property type="evidence" value="ECO:0007669"/>
    <property type="project" value="InterPro"/>
</dbReference>
<dbReference type="Pfam" id="PF03358">
    <property type="entry name" value="FMN_red"/>
    <property type="match status" value="1"/>
</dbReference>
<dbReference type="InterPro" id="IPR050712">
    <property type="entry name" value="NAD(P)H-dep_reductase"/>
</dbReference>
<evidence type="ECO:0000259" key="1">
    <source>
        <dbReference type="Pfam" id="PF03358"/>
    </source>
</evidence>